<accession>A0A1Q2ZZG9</accession>
<feature type="domain" description="F-box" evidence="1">
    <location>
        <begin position="1"/>
        <end position="48"/>
    </location>
</feature>
<dbReference type="Proteomes" id="UP000187013">
    <property type="component" value="Unassembled WGS sequence"/>
</dbReference>
<evidence type="ECO:0000259" key="1">
    <source>
        <dbReference type="PROSITE" id="PS50181"/>
    </source>
</evidence>
<evidence type="ECO:0000313" key="2">
    <source>
        <dbReference type="EMBL" id="GAV48855.1"/>
    </source>
</evidence>
<evidence type="ECO:0000313" key="3">
    <source>
        <dbReference type="Proteomes" id="UP000187013"/>
    </source>
</evidence>
<comment type="caution">
    <text evidence="2">The sequence shown here is derived from an EMBL/GenBank/DDBJ whole genome shotgun (WGS) entry which is preliminary data.</text>
</comment>
<organism evidence="2 3">
    <name type="scientific">Zygosaccharomyces rouxii</name>
    <dbReference type="NCBI Taxonomy" id="4956"/>
    <lineage>
        <taxon>Eukaryota</taxon>
        <taxon>Fungi</taxon>
        <taxon>Dikarya</taxon>
        <taxon>Ascomycota</taxon>
        <taxon>Saccharomycotina</taxon>
        <taxon>Saccharomycetes</taxon>
        <taxon>Saccharomycetales</taxon>
        <taxon>Saccharomycetaceae</taxon>
        <taxon>Zygosaccharomyces</taxon>
    </lineage>
</organism>
<proteinExistence type="predicted"/>
<dbReference type="eggNOG" id="ENOG502QTK4">
    <property type="taxonomic scope" value="Eukaryota"/>
</dbReference>
<sequence length="527" mass="61386">MLDKVPLELFDRIASLLSQEDRVSLTYVSKKVYQRTLPSLYGSIYLNVKQYFPSDLDRTLGTRDWSVLYFTKSGDNNTVRSIANSKLGSLIRSLRSKPHHLPSLIRRVNCTWHLDKDLLNQLVDTLIEFATNLKIFEDFLDERVATKLSLKGKQMQSMVVTPPSVLPTAPATNDYFARMEVLTIRYNWDNIQHLTLHVNPCTFFPHLEKPLKIKSLTLNLRPDTLGGTFLHQPLYHIFDTGVLETLELLSWYGPDQVEFSLYELWSLEEFYEFHNIREFTLLSLPADRNFLSKCIASFPRLQRLKVDYMLDVPLSALLVDSLSRLPCSQTLQDIDFKFEELDPPLVSIHQDEVSNFNFNVICKCPDCRDTFQRVILDKYFACKDSLIIQDFSDVEARNFTLQLFKLYPILPYTHFVDRNPSIGFYCKSLEAHAEKVNGLLGIEPGHENQVTTLDVLRLYHMHVHSLKKSWDFFLQRFPQLKFVTLNDIPTKVQQVDRQQKCNMPVFYSDGYKSNQVYELVDDESLFD</sequence>
<name>A0A1Q2ZZG9_ZYGRO</name>
<reference evidence="2 3" key="1">
    <citation type="submission" date="2016-08" db="EMBL/GenBank/DDBJ databases">
        <title>Draft genome sequence of allopolyploid Zygosaccharomyces rouxii.</title>
        <authorList>
            <person name="Watanabe J."/>
            <person name="Uehara K."/>
            <person name="Mogi Y."/>
            <person name="Tsukioka Y."/>
        </authorList>
    </citation>
    <scope>NUCLEOTIDE SEQUENCE [LARGE SCALE GENOMIC DNA]</scope>
    <source>
        <strain evidence="2 3">NBRC 110957</strain>
    </source>
</reference>
<dbReference type="PROSITE" id="PS50181">
    <property type="entry name" value="FBOX"/>
    <property type="match status" value="1"/>
</dbReference>
<dbReference type="InterPro" id="IPR001810">
    <property type="entry name" value="F-box_dom"/>
</dbReference>
<dbReference type="AlphaFoldDB" id="A0A1Q2ZZG9"/>
<gene>
    <name evidence="2" type="ORF">ZYGR_0N02600</name>
</gene>
<dbReference type="EMBL" id="BDGX01000014">
    <property type="protein sequence ID" value="GAV48855.1"/>
    <property type="molecule type" value="Genomic_DNA"/>
</dbReference>
<protein>
    <recommendedName>
        <fullName evidence="1">F-box domain-containing protein</fullName>
    </recommendedName>
</protein>
<dbReference type="OrthoDB" id="4060589at2759"/>